<dbReference type="AlphaFoldDB" id="A0A3M0MDX6"/>
<evidence type="ECO:0000256" key="1">
    <source>
        <dbReference type="SAM" id="Phobius"/>
    </source>
</evidence>
<gene>
    <name evidence="3" type="ORF">C9E81_08680</name>
</gene>
<feature type="domain" description="PepSY" evidence="2">
    <location>
        <begin position="75"/>
        <end position="130"/>
    </location>
</feature>
<feature type="transmembrane region" description="Helical" evidence="1">
    <location>
        <begin position="373"/>
        <end position="394"/>
    </location>
</feature>
<dbReference type="Pfam" id="PF03929">
    <property type="entry name" value="PepSY_TM"/>
    <property type="match status" value="1"/>
</dbReference>
<dbReference type="EMBL" id="QOKZ01000003">
    <property type="protein sequence ID" value="RMC35313.1"/>
    <property type="molecule type" value="Genomic_DNA"/>
</dbReference>
<keyword evidence="4" id="KW-1185">Reference proteome</keyword>
<organism evidence="3 4">
    <name type="scientific">Paracoccus alkanivorans</name>
    <dbReference type="NCBI Taxonomy" id="2116655"/>
    <lineage>
        <taxon>Bacteria</taxon>
        <taxon>Pseudomonadati</taxon>
        <taxon>Pseudomonadota</taxon>
        <taxon>Alphaproteobacteria</taxon>
        <taxon>Rhodobacterales</taxon>
        <taxon>Paracoccaceae</taxon>
        <taxon>Paracoccus</taxon>
    </lineage>
</organism>
<name>A0A3M0MDX6_9RHOB</name>
<dbReference type="PANTHER" id="PTHR34219:SF1">
    <property type="entry name" value="PEPSY DOMAIN-CONTAINING PROTEIN"/>
    <property type="match status" value="1"/>
</dbReference>
<dbReference type="PANTHER" id="PTHR34219">
    <property type="entry name" value="IRON-REGULATED INNER MEMBRANE PROTEIN-RELATED"/>
    <property type="match status" value="1"/>
</dbReference>
<dbReference type="InterPro" id="IPR025711">
    <property type="entry name" value="PepSY"/>
</dbReference>
<keyword evidence="1" id="KW-0472">Membrane</keyword>
<dbReference type="Proteomes" id="UP000273516">
    <property type="component" value="Unassembled WGS sequence"/>
</dbReference>
<accession>A0A3M0MDX6</accession>
<comment type="caution">
    <text evidence="3">The sequence shown here is derived from an EMBL/GenBank/DDBJ whole genome shotgun (WGS) entry which is preliminary data.</text>
</comment>
<proteinExistence type="predicted"/>
<feature type="transmembrane region" description="Helical" evidence="1">
    <location>
        <begin position="197"/>
        <end position="218"/>
    </location>
</feature>
<protein>
    <submittedName>
        <fullName evidence="3">PepSY domain-containing protein</fullName>
    </submittedName>
</protein>
<reference evidence="3 4" key="1">
    <citation type="submission" date="2018-07" db="EMBL/GenBank/DDBJ databases">
        <authorList>
            <person name="Zhang Y."/>
            <person name="Wang L."/>
            <person name="Ma S."/>
        </authorList>
    </citation>
    <scope>NUCLEOTIDE SEQUENCE [LARGE SCALE GENOMIC DNA]</scope>
    <source>
        <strain evidence="3 4">4-2</strain>
    </source>
</reference>
<sequence>MTNPVITGQGAVSETDRSDLYRAVWRWHFYAGLLVLPFLITLSITGALYLFRDEIDNFVHADLKRVAVQQAEAVAPSQMIAAALHAHPGKAVKFTDPPRSDASAEITVATADNERIAVYVDPYEGRVLGTLPDRGTVMWTVRYLHSLRYFGPTARALIEIAGGWSILLVGTGIFLWWPRGRKGGVISIRATPRRRVFWRDLHAVTGLFVGGVIVFLAITGMPWSNVWGGKVNEWANGSNFGYPSGVRVDVPMSDRKLSDTAKTSWTLEQAQIPESTGADGAAPAIGIDAAAETFDRLGLHDGYTISLPGSPNGVYTGSVYPDDLHQQRVVHLDQYSGKALVDMDYDDYGPAGKWLEFGINIHMGQQFGLANQLLLLAACLAIIAMSVSAAVMWWKRRPARGLGVPPMPSDPRVFRGLLAILVIGGVLFPLVGLSLLAMLAVDWTIRRISKIRRHPRMA</sequence>
<evidence type="ECO:0000313" key="4">
    <source>
        <dbReference type="Proteomes" id="UP000273516"/>
    </source>
</evidence>
<keyword evidence="1" id="KW-1133">Transmembrane helix</keyword>
<feature type="transmembrane region" description="Helical" evidence="1">
    <location>
        <begin position="27"/>
        <end position="51"/>
    </location>
</feature>
<dbReference type="RefSeq" id="WP_122111938.1">
    <property type="nucleotide sequence ID" value="NZ_QOKZ01000003.1"/>
</dbReference>
<evidence type="ECO:0000313" key="3">
    <source>
        <dbReference type="EMBL" id="RMC35313.1"/>
    </source>
</evidence>
<keyword evidence="1" id="KW-0812">Transmembrane</keyword>
<dbReference type="OrthoDB" id="9791166at2"/>
<dbReference type="InterPro" id="IPR005625">
    <property type="entry name" value="PepSY-ass_TM"/>
</dbReference>
<dbReference type="PRINTS" id="PR00173">
    <property type="entry name" value="EDTRNSPORT"/>
</dbReference>
<evidence type="ECO:0000259" key="2">
    <source>
        <dbReference type="Pfam" id="PF03413"/>
    </source>
</evidence>
<feature type="transmembrane region" description="Helical" evidence="1">
    <location>
        <begin position="414"/>
        <end position="443"/>
    </location>
</feature>
<feature type="transmembrane region" description="Helical" evidence="1">
    <location>
        <begin position="156"/>
        <end position="177"/>
    </location>
</feature>
<dbReference type="Pfam" id="PF03413">
    <property type="entry name" value="PepSY"/>
    <property type="match status" value="1"/>
</dbReference>